<reference evidence="1" key="2">
    <citation type="submission" date="2021-04" db="EMBL/GenBank/DDBJ databases">
        <authorList>
            <person name="Gilroy R."/>
        </authorList>
    </citation>
    <scope>NUCLEOTIDE SEQUENCE</scope>
    <source>
        <strain evidence="1">ChiSxjej5B17-1746</strain>
    </source>
</reference>
<dbReference type="EMBL" id="DXGI01000317">
    <property type="protein sequence ID" value="HIW79121.1"/>
    <property type="molecule type" value="Genomic_DNA"/>
</dbReference>
<dbReference type="AlphaFoldDB" id="A0A9D1R2V7"/>
<dbReference type="Pfam" id="PF22758">
    <property type="entry name" value="Phage_cement"/>
    <property type="match status" value="1"/>
</dbReference>
<evidence type="ECO:0000313" key="2">
    <source>
        <dbReference type="Proteomes" id="UP000824264"/>
    </source>
</evidence>
<name>A0A9D1R2V7_9BACT</name>
<comment type="caution">
    <text evidence="1">The sequence shown here is derived from an EMBL/GenBank/DDBJ whole genome shotgun (WGS) entry which is preliminary data.</text>
</comment>
<evidence type="ECO:0000313" key="1">
    <source>
        <dbReference type="EMBL" id="HIW79121.1"/>
    </source>
</evidence>
<accession>A0A9D1R2V7</accession>
<protein>
    <submittedName>
        <fullName evidence="1">Uncharacterized protein</fullName>
    </submittedName>
</protein>
<sequence length="190" mass="19267">MSVYTGSNNGFMQATYVDQQGTALPGDLAYASDVDLIDACVVSMPAGSEGDVLPVGVGVVGAYSADASRPGMTSVKVSPVGADITAAQLYGVTVRNQQCRTDENNVSGWGDGDVCNVMRTARIGGRIWVTAGNAATANTAAHLVVKDTTSHGLPIGSFVGAEITGDTVALSNVQWVTAASAGSLGLLEII</sequence>
<dbReference type="InterPro" id="IPR054438">
    <property type="entry name" value="Struct_cement_gp24/gp6"/>
</dbReference>
<reference evidence="1" key="1">
    <citation type="journal article" date="2021" name="PeerJ">
        <title>Extensive microbial diversity within the chicken gut microbiome revealed by metagenomics and culture.</title>
        <authorList>
            <person name="Gilroy R."/>
            <person name="Ravi A."/>
            <person name="Getino M."/>
            <person name="Pursley I."/>
            <person name="Horton D.L."/>
            <person name="Alikhan N.F."/>
            <person name="Baker D."/>
            <person name="Gharbi K."/>
            <person name="Hall N."/>
            <person name="Watson M."/>
            <person name="Adriaenssens E.M."/>
            <person name="Foster-Nyarko E."/>
            <person name="Jarju S."/>
            <person name="Secka A."/>
            <person name="Antonio M."/>
            <person name="Oren A."/>
            <person name="Chaudhuri R.R."/>
            <person name="La Ragione R."/>
            <person name="Hildebrand F."/>
            <person name="Pallen M.J."/>
        </authorList>
    </citation>
    <scope>NUCLEOTIDE SEQUENCE</scope>
    <source>
        <strain evidence="1">ChiSxjej5B17-1746</strain>
    </source>
</reference>
<dbReference type="Proteomes" id="UP000824264">
    <property type="component" value="Unassembled WGS sequence"/>
</dbReference>
<proteinExistence type="predicted"/>
<gene>
    <name evidence="1" type="ORF">H9874_08265</name>
</gene>
<organism evidence="1 2">
    <name type="scientific">Candidatus Bilophila faecipullorum</name>
    <dbReference type="NCBI Taxonomy" id="2838482"/>
    <lineage>
        <taxon>Bacteria</taxon>
        <taxon>Pseudomonadati</taxon>
        <taxon>Thermodesulfobacteriota</taxon>
        <taxon>Desulfovibrionia</taxon>
        <taxon>Desulfovibrionales</taxon>
        <taxon>Desulfovibrionaceae</taxon>
        <taxon>Bilophila</taxon>
    </lineage>
</organism>